<dbReference type="InterPro" id="IPR036976">
    <property type="entry name" value="RimM_N_sf"/>
</dbReference>
<comment type="subcellular location">
    <subcellularLocation>
        <location evidence="5">Cytoplasm</location>
    </subcellularLocation>
</comment>
<evidence type="ECO:0000256" key="3">
    <source>
        <dbReference type="ARBA" id="ARBA00022552"/>
    </source>
</evidence>
<dbReference type="Gene3D" id="2.40.30.60">
    <property type="entry name" value="RimM"/>
    <property type="match status" value="1"/>
</dbReference>
<dbReference type="Proteomes" id="UP000316449">
    <property type="component" value="Unassembled WGS sequence"/>
</dbReference>
<dbReference type="InterPro" id="IPR056792">
    <property type="entry name" value="PRC_RimM"/>
</dbReference>
<evidence type="ECO:0000256" key="1">
    <source>
        <dbReference type="ARBA" id="ARBA00022490"/>
    </source>
</evidence>
<organism evidence="8 9">
    <name type="scientific">SAR86 cluster bacterium</name>
    <dbReference type="NCBI Taxonomy" id="2030880"/>
    <lineage>
        <taxon>Bacteria</taxon>
        <taxon>Pseudomonadati</taxon>
        <taxon>Pseudomonadota</taxon>
        <taxon>Gammaproteobacteria</taxon>
        <taxon>SAR86 cluster</taxon>
    </lineage>
</organism>
<evidence type="ECO:0000313" key="8">
    <source>
        <dbReference type="EMBL" id="RZO24245.1"/>
    </source>
</evidence>
<dbReference type="Pfam" id="PF01782">
    <property type="entry name" value="RimM"/>
    <property type="match status" value="1"/>
</dbReference>
<feature type="domain" description="Ribosome maturation factor RimM PRC barrel" evidence="7">
    <location>
        <begin position="108"/>
        <end position="178"/>
    </location>
</feature>
<name>A0A520MSP7_9GAMM</name>
<evidence type="ECO:0000259" key="7">
    <source>
        <dbReference type="Pfam" id="PF24986"/>
    </source>
</evidence>
<dbReference type="GO" id="GO:0005737">
    <property type="term" value="C:cytoplasm"/>
    <property type="evidence" value="ECO:0007669"/>
    <property type="project" value="UniProtKB-SubCell"/>
</dbReference>
<feature type="domain" description="RimM N-terminal" evidence="6">
    <location>
        <begin position="16"/>
        <end position="96"/>
    </location>
</feature>
<dbReference type="InterPro" id="IPR009000">
    <property type="entry name" value="Transl_B-barrel_sf"/>
</dbReference>
<dbReference type="GO" id="GO:0043022">
    <property type="term" value="F:ribosome binding"/>
    <property type="evidence" value="ECO:0007669"/>
    <property type="project" value="InterPro"/>
</dbReference>
<accession>A0A520MSP7</accession>
<keyword evidence="2 5" id="KW-0690">Ribosome biogenesis</keyword>
<dbReference type="SUPFAM" id="SSF50346">
    <property type="entry name" value="PRC-barrel domain"/>
    <property type="match status" value="1"/>
</dbReference>
<dbReference type="Pfam" id="PF24986">
    <property type="entry name" value="PRC_RimM"/>
    <property type="match status" value="1"/>
</dbReference>
<dbReference type="SUPFAM" id="SSF50447">
    <property type="entry name" value="Translation proteins"/>
    <property type="match status" value="1"/>
</dbReference>
<dbReference type="GO" id="GO:0006364">
    <property type="term" value="P:rRNA processing"/>
    <property type="evidence" value="ECO:0007669"/>
    <property type="project" value="UniProtKB-UniRule"/>
</dbReference>
<dbReference type="AlphaFoldDB" id="A0A520MSP7"/>
<gene>
    <name evidence="5 8" type="primary">rimM</name>
    <name evidence="8" type="ORF">EVA98_01665</name>
</gene>
<dbReference type="Gene3D" id="2.30.30.240">
    <property type="entry name" value="PRC-barrel domain"/>
    <property type="match status" value="1"/>
</dbReference>
<reference evidence="8 9" key="1">
    <citation type="submission" date="2019-02" db="EMBL/GenBank/DDBJ databases">
        <title>Prokaryotic population dynamics and viral predation in marine succession experiment using metagenomics: the confinement effect.</title>
        <authorList>
            <person name="Haro-Moreno J.M."/>
            <person name="Rodriguez-Valera F."/>
            <person name="Lopez-Perez M."/>
        </authorList>
    </citation>
    <scope>NUCLEOTIDE SEQUENCE [LARGE SCALE GENOMIC DNA]</scope>
    <source>
        <strain evidence="8">MED-G165</strain>
    </source>
</reference>
<sequence>MMRRNNSVDLSLFLLIAKIGKTRGLKGEFFLRSYAQNPETLFSFKKFYALSTSAMEEVHFEFMRVSNSNIVAKLKSINEIDEIKAYGQRDIFVLKSELPKLDDNEAYWFELEGMLVTNLEGQHLGHIQGVNNFGASDVLEIKPLNKKIKNILIPFIKNRVIISIDKSNNSILVDWQEDY</sequence>
<keyword evidence="3 5" id="KW-0698">rRNA processing</keyword>
<dbReference type="InterPro" id="IPR011033">
    <property type="entry name" value="PRC_barrel-like_sf"/>
</dbReference>
<dbReference type="HAMAP" id="MF_00014">
    <property type="entry name" value="Ribosome_mat_RimM"/>
    <property type="match status" value="1"/>
</dbReference>
<dbReference type="InterPro" id="IPR011961">
    <property type="entry name" value="RimM"/>
</dbReference>
<protein>
    <recommendedName>
        <fullName evidence="5">Ribosome maturation factor RimM</fullName>
    </recommendedName>
</protein>
<dbReference type="InterPro" id="IPR002676">
    <property type="entry name" value="RimM_N"/>
</dbReference>
<dbReference type="GO" id="GO:0042274">
    <property type="term" value="P:ribosomal small subunit biogenesis"/>
    <property type="evidence" value="ECO:0007669"/>
    <property type="project" value="UniProtKB-UniRule"/>
</dbReference>
<keyword evidence="1 5" id="KW-0963">Cytoplasm</keyword>
<dbReference type="EMBL" id="SHBK01000013">
    <property type="protein sequence ID" value="RZO24245.1"/>
    <property type="molecule type" value="Genomic_DNA"/>
</dbReference>
<comment type="domain">
    <text evidence="5">The PRC barrel domain binds ribosomal protein uS19.</text>
</comment>
<dbReference type="NCBIfam" id="TIGR02273">
    <property type="entry name" value="16S_RimM"/>
    <property type="match status" value="1"/>
</dbReference>
<dbReference type="PANTHER" id="PTHR33692:SF1">
    <property type="entry name" value="RIBOSOME MATURATION FACTOR RIMM"/>
    <property type="match status" value="1"/>
</dbReference>
<comment type="similarity">
    <text evidence="5">Belongs to the RimM family.</text>
</comment>
<evidence type="ECO:0000313" key="9">
    <source>
        <dbReference type="Proteomes" id="UP000316449"/>
    </source>
</evidence>
<evidence type="ECO:0000256" key="5">
    <source>
        <dbReference type="HAMAP-Rule" id="MF_00014"/>
    </source>
</evidence>
<comment type="caution">
    <text evidence="8">The sequence shown here is derived from an EMBL/GenBank/DDBJ whole genome shotgun (WGS) entry which is preliminary data.</text>
</comment>
<evidence type="ECO:0000256" key="4">
    <source>
        <dbReference type="ARBA" id="ARBA00023186"/>
    </source>
</evidence>
<proteinExistence type="inferred from homology"/>
<dbReference type="GO" id="GO:0005840">
    <property type="term" value="C:ribosome"/>
    <property type="evidence" value="ECO:0007669"/>
    <property type="project" value="InterPro"/>
</dbReference>
<comment type="subunit">
    <text evidence="5">Binds ribosomal protein uS19.</text>
</comment>
<evidence type="ECO:0000256" key="2">
    <source>
        <dbReference type="ARBA" id="ARBA00022517"/>
    </source>
</evidence>
<dbReference type="PANTHER" id="PTHR33692">
    <property type="entry name" value="RIBOSOME MATURATION FACTOR RIMM"/>
    <property type="match status" value="1"/>
</dbReference>
<evidence type="ECO:0000259" key="6">
    <source>
        <dbReference type="Pfam" id="PF01782"/>
    </source>
</evidence>
<comment type="function">
    <text evidence="5">An accessory protein needed during the final step in the assembly of 30S ribosomal subunit, possibly for assembly of the head region. Essential for efficient processing of 16S rRNA. May be needed both before and after RbfA during the maturation of 16S rRNA. It has affinity for free ribosomal 30S subunits but not for 70S ribosomes.</text>
</comment>
<keyword evidence="4 5" id="KW-0143">Chaperone</keyword>